<sequence>MTFGVEGWRAWTIPELSCSEVKATLKVSFEDALQQVEELHNDLRRDLMESWVKATETQVLFRTWPWWSFLGPLLPQISTAFNVQAALCARSGCCQDWALGEAMLSWRRVQERMNLLLWLGTFQGSLALAPDTVEGRYLEGTVDSLASERGEGIGWNEELNFEMSTSERVVHQNWLEFRSAERLFELCHETLRKALSGLGQRMKGGTAYASSVVALYELMDIRTIDEGLLRWLSQGIFRGKSVGEFGALNGASSRWLNESKLLTSRAFDGARGVTNLTRGRVTEQDLSVPLLAESYDWILCLEVAEHIPQARLGTFLENLRRHAKEGAVVSWSWCGAGGEHHISCRSPEEARALFAKVGLIADLEASAAAQAASSVWWISRTVQVYRATRRDADTR</sequence>
<organism evidence="1 2">
    <name type="scientific">Durusdinium trenchii</name>
    <dbReference type="NCBI Taxonomy" id="1381693"/>
    <lineage>
        <taxon>Eukaryota</taxon>
        <taxon>Sar</taxon>
        <taxon>Alveolata</taxon>
        <taxon>Dinophyceae</taxon>
        <taxon>Suessiales</taxon>
        <taxon>Symbiodiniaceae</taxon>
        <taxon>Durusdinium</taxon>
    </lineage>
</organism>
<dbReference type="EMBL" id="CAXAMN010023806">
    <property type="protein sequence ID" value="CAK9081014.1"/>
    <property type="molecule type" value="Genomic_DNA"/>
</dbReference>
<dbReference type="Proteomes" id="UP001642484">
    <property type="component" value="Unassembled WGS sequence"/>
</dbReference>
<protein>
    <submittedName>
        <fullName evidence="1">Uncharacterized protein</fullName>
    </submittedName>
</protein>
<name>A0ABP0PYJ6_9DINO</name>
<gene>
    <name evidence="1" type="ORF">CCMP2556_LOCUS39675</name>
</gene>
<accession>A0ABP0PYJ6</accession>
<dbReference type="SUPFAM" id="SSF53335">
    <property type="entry name" value="S-adenosyl-L-methionine-dependent methyltransferases"/>
    <property type="match status" value="1"/>
</dbReference>
<evidence type="ECO:0000313" key="2">
    <source>
        <dbReference type="Proteomes" id="UP001642484"/>
    </source>
</evidence>
<keyword evidence="2" id="KW-1185">Reference proteome</keyword>
<dbReference type="Gene3D" id="3.40.50.150">
    <property type="entry name" value="Vaccinia Virus protein VP39"/>
    <property type="match status" value="1"/>
</dbReference>
<proteinExistence type="predicted"/>
<dbReference type="InterPro" id="IPR029063">
    <property type="entry name" value="SAM-dependent_MTases_sf"/>
</dbReference>
<evidence type="ECO:0000313" key="1">
    <source>
        <dbReference type="EMBL" id="CAK9081014.1"/>
    </source>
</evidence>
<comment type="caution">
    <text evidence="1">The sequence shown here is derived from an EMBL/GenBank/DDBJ whole genome shotgun (WGS) entry which is preliminary data.</text>
</comment>
<reference evidence="1 2" key="1">
    <citation type="submission" date="2024-02" db="EMBL/GenBank/DDBJ databases">
        <authorList>
            <person name="Chen Y."/>
            <person name="Shah S."/>
            <person name="Dougan E. K."/>
            <person name="Thang M."/>
            <person name="Chan C."/>
        </authorList>
    </citation>
    <scope>NUCLEOTIDE SEQUENCE [LARGE SCALE GENOMIC DNA]</scope>
</reference>